<dbReference type="AlphaFoldDB" id="A0A1M7PMR1"/>
<gene>
    <name evidence="1" type="ORF">SAMN04488057_109177</name>
</gene>
<sequence>MRKFYIYISFYILSCTNNSDTFSTEKRVSNLPSFIPLGKNIDSKKDKLFDSLFVLNKQFYEDENCNSIEKLLNSIYYIDQFYRDSIEHYRKSRNKIKMNRYVLKMIETDSITSKITIPLIKKLPDYMNCISSVNAFNAIWLVAVHSKNPEIIKEVFPIVEYGFIKGLIDSDGYDIFLKNYNNITINKLK</sequence>
<name>A0A1M7PMR1_9BACT</name>
<reference evidence="1 2" key="1">
    <citation type="submission" date="2016-11" db="EMBL/GenBank/DDBJ databases">
        <authorList>
            <person name="Jaros S."/>
            <person name="Januszkiewicz K."/>
            <person name="Wedrychowicz H."/>
        </authorList>
    </citation>
    <scope>NUCLEOTIDE SEQUENCE [LARGE SCALE GENOMIC DNA]</scope>
    <source>
        <strain evidence="1 2">CGMCC 1.6102</strain>
    </source>
</reference>
<dbReference type="EMBL" id="FRCY01000009">
    <property type="protein sequence ID" value="SHN18574.1"/>
    <property type="molecule type" value="Genomic_DNA"/>
</dbReference>
<evidence type="ECO:0000313" key="2">
    <source>
        <dbReference type="Proteomes" id="UP000184513"/>
    </source>
</evidence>
<protein>
    <submittedName>
        <fullName evidence="1">Uncharacterized protein</fullName>
    </submittedName>
</protein>
<dbReference type="STRING" id="388280.SAMN04488057_109177"/>
<proteinExistence type="predicted"/>
<dbReference type="RefSeq" id="WP_073095481.1">
    <property type="nucleotide sequence ID" value="NZ_FRCY01000009.1"/>
</dbReference>
<accession>A0A1M7PMR1</accession>
<keyword evidence="2" id="KW-1185">Reference proteome</keyword>
<organism evidence="1 2">
    <name type="scientific">Cyclobacterium lianum</name>
    <dbReference type="NCBI Taxonomy" id="388280"/>
    <lineage>
        <taxon>Bacteria</taxon>
        <taxon>Pseudomonadati</taxon>
        <taxon>Bacteroidota</taxon>
        <taxon>Cytophagia</taxon>
        <taxon>Cytophagales</taxon>
        <taxon>Cyclobacteriaceae</taxon>
        <taxon>Cyclobacterium</taxon>
    </lineage>
</organism>
<evidence type="ECO:0000313" key="1">
    <source>
        <dbReference type="EMBL" id="SHN18574.1"/>
    </source>
</evidence>
<dbReference type="Proteomes" id="UP000184513">
    <property type="component" value="Unassembled WGS sequence"/>
</dbReference>